<proteinExistence type="predicted"/>
<evidence type="ECO:0000313" key="3">
    <source>
        <dbReference type="WBParaSite" id="L893_g1256.t1"/>
    </source>
</evidence>
<evidence type="ECO:0000256" key="1">
    <source>
        <dbReference type="SAM" id="MobiDB-lite"/>
    </source>
</evidence>
<dbReference type="InterPro" id="IPR013078">
    <property type="entry name" value="His_Pase_superF_clade-1"/>
</dbReference>
<feature type="region of interest" description="Disordered" evidence="1">
    <location>
        <begin position="333"/>
        <end position="361"/>
    </location>
</feature>
<dbReference type="InterPro" id="IPR051710">
    <property type="entry name" value="Phosphatase_SH3-domain"/>
</dbReference>
<keyword evidence="2" id="KW-1185">Reference proteome</keyword>
<dbReference type="GO" id="GO:0016791">
    <property type="term" value="F:phosphatase activity"/>
    <property type="evidence" value="ECO:0007669"/>
    <property type="project" value="UniProtKB-ARBA"/>
</dbReference>
<dbReference type="WBParaSite" id="L893_g1256.t1">
    <property type="protein sequence ID" value="L893_g1256.t1"/>
    <property type="gene ID" value="L893_g1256"/>
</dbReference>
<sequence length="361" mass="41320">MTSRSSSYEDSDCSDEHSSNTAESSSGQASSSAEEVDDSSYASDSTSEVQTSQRSRGSRRSSPKYLLVMRHGERTDDLFPGWIDRSTRSGHYVPYDLNMPRDLKFLHRPMANFHMDTPLTMMGSLLAQFVGRAMAGVRKAPDVVYASPALRCVQTAHNATLFSKKKPLIRVEPGLFENNDLYPEGRPKLMTVQQLHDAGYNVDLDYEPVFSVDQIWESFFESNSRYNRRVHKTFQVISEKQELLKEPKDLSVLICAHASTVDMAAGYLVYNGRKTTTQDLIGIAERIPYASFTFFGRNEDNAWKIRESDIPFVTYNNFTSRCDRYFIHRRSSEESDDSSRRKMSVRHSSRSKSRRTNKRRN</sequence>
<accession>A0A1I7Y475</accession>
<dbReference type="Pfam" id="PF00300">
    <property type="entry name" value="His_Phos_1"/>
    <property type="match status" value="1"/>
</dbReference>
<dbReference type="PANTHER" id="PTHR16469">
    <property type="entry name" value="UBIQUITIN-ASSOCIATED AND SH3 DOMAIN-CONTAINING BA-RELATED"/>
    <property type="match status" value="1"/>
</dbReference>
<evidence type="ECO:0000313" key="2">
    <source>
        <dbReference type="Proteomes" id="UP000095287"/>
    </source>
</evidence>
<feature type="region of interest" description="Disordered" evidence="1">
    <location>
        <begin position="1"/>
        <end position="65"/>
    </location>
</feature>
<dbReference type="Gene3D" id="3.40.50.1240">
    <property type="entry name" value="Phosphoglycerate mutase-like"/>
    <property type="match status" value="1"/>
</dbReference>
<name>A0A1I7Y475_9BILA</name>
<dbReference type="AlphaFoldDB" id="A0A1I7Y475"/>
<organism evidence="2 3">
    <name type="scientific">Steinernema glaseri</name>
    <dbReference type="NCBI Taxonomy" id="37863"/>
    <lineage>
        <taxon>Eukaryota</taxon>
        <taxon>Metazoa</taxon>
        <taxon>Ecdysozoa</taxon>
        <taxon>Nematoda</taxon>
        <taxon>Chromadorea</taxon>
        <taxon>Rhabditida</taxon>
        <taxon>Tylenchina</taxon>
        <taxon>Panagrolaimomorpha</taxon>
        <taxon>Strongyloidoidea</taxon>
        <taxon>Steinernematidae</taxon>
        <taxon>Steinernema</taxon>
    </lineage>
</organism>
<feature type="compositionally biased region" description="Basic residues" evidence="1">
    <location>
        <begin position="341"/>
        <end position="361"/>
    </location>
</feature>
<dbReference type="CDD" id="cd07067">
    <property type="entry name" value="HP_PGM_like"/>
    <property type="match status" value="1"/>
</dbReference>
<reference evidence="3" key="1">
    <citation type="submission" date="2016-11" db="UniProtKB">
        <authorList>
            <consortium name="WormBaseParasite"/>
        </authorList>
    </citation>
    <scope>IDENTIFICATION</scope>
</reference>
<dbReference type="SUPFAM" id="SSF53254">
    <property type="entry name" value="Phosphoglycerate mutase-like"/>
    <property type="match status" value="1"/>
</dbReference>
<dbReference type="InterPro" id="IPR029033">
    <property type="entry name" value="His_PPase_superfam"/>
</dbReference>
<feature type="compositionally biased region" description="Low complexity" evidence="1">
    <location>
        <begin position="19"/>
        <end position="45"/>
    </location>
</feature>
<dbReference type="PANTHER" id="PTHR16469:SF5">
    <property type="entry name" value="PHOSPHOGLYCERATE MUTASE FAMILY PROTEIN"/>
    <property type="match status" value="1"/>
</dbReference>
<protein>
    <submittedName>
        <fullName evidence="3">Phosphoglycerate mutase-like protein</fullName>
    </submittedName>
</protein>
<dbReference type="Proteomes" id="UP000095287">
    <property type="component" value="Unplaced"/>
</dbReference>